<proteinExistence type="predicted"/>
<evidence type="ECO:0000313" key="2">
    <source>
        <dbReference type="Proteomes" id="UP001152651"/>
    </source>
</evidence>
<dbReference type="EMBL" id="CALSBS010000002">
    <property type="protein sequence ID" value="CAH6635915.1"/>
    <property type="molecule type" value="Genomic_DNA"/>
</dbReference>
<organism evidence="1 2">
    <name type="scientific">Pseudocitrobacter vendiensis</name>
    <dbReference type="NCBI Taxonomy" id="2488306"/>
    <lineage>
        <taxon>Bacteria</taxon>
        <taxon>Pseudomonadati</taxon>
        <taxon>Pseudomonadota</taxon>
        <taxon>Gammaproteobacteria</taxon>
        <taxon>Enterobacterales</taxon>
        <taxon>Enterobacteriaceae</taxon>
        <taxon>Pseudocitrobacter</taxon>
    </lineage>
</organism>
<comment type="caution">
    <text evidence="1">The sequence shown here is derived from an EMBL/GenBank/DDBJ whole genome shotgun (WGS) entry which is preliminary data.</text>
</comment>
<reference evidence="1" key="1">
    <citation type="submission" date="2022-05" db="EMBL/GenBank/DDBJ databases">
        <authorList>
            <person name="Blom J."/>
        </authorList>
    </citation>
    <scope>NUCLEOTIDE SEQUENCE</scope>
    <source>
        <strain evidence="1">Type strain: CPO20170097</strain>
    </source>
</reference>
<sequence>MRSASPAAVINAGTGAEIIVSVPILLVCVGMSGAKVCIVPGKQREGVTC</sequence>
<name>A0ABM9F5A7_9ENTR</name>
<evidence type="ECO:0000313" key="1">
    <source>
        <dbReference type="EMBL" id="CAH6635915.1"/>
    </source>
</evidence>
<accession>A0ABM9F5A7</accession>
<gene>
    <name evidence="1" type="ORF">FBBNIHIM_03690</name>
</gene>
<dbReference type="Proteomes" id="UP001152651">
    <property type="component" value="Unassembled WGS sequence"/>
</dbReference>
<keyword evidence="2" id="KW-1185">Reference proteome</keyword>
<protein>
    <submittedName>
        <fullName evidence="1">Uncharacterized protein</fullName>
    </submittedName>
</protein>